<proteinExistence type="predicted"/>
<sequence length="648" mass="67904">MYIESLLRLGPRDCIDTNACSAPTCSCPSDQTCNFISTSCSRCSYFECQPKLSNPSSSGGAVSAGAVAGAVVGSLVFLAIAFGLFLWYRRTQRRNAAASVPQVKDVPASAADVLNRPDPMEKRYTAQPTAPPPTEMNTVRVYSTSSNTTIDLDPESQSSTNHSATPQPSVRSNPFGDNHSIQTTGTEGTNVIPIALVAPESQSQHHSLSASSDTDSSPVRPARSPELDLNLEHVNVSHDSLKQPGKYPTSTRSGISGVSRNSYMSSASYSSDFLNEAPMIITPNKGAVRQVLGVVKAEMVNAPGHSSTSSEGLRASDITRKPTIRSPLAASSFGPSDLTSETVSLSEEGGNPFSDKHSARMTAASSPAASHTTFGESSPGLVSNSDWSISAPRAPWAKGDDDSRPSSVSTQSGSVVDIVNASRVNLGLGHLSGDDSGTPTPRTPYRTTMARLVSPPGSTSGQKTFEQQQQRALAHAQAQAQAQGNLQSRRISTSSAMSGTSTRADSILESFPFVPPSPISNRPVRSPPLSPNVQHNFNVSPPSPLSPANFPPSSPDLARLTSDSDLSAPPNRKTLGLSTASQLSTASTGLGSFPFHIDTGNSTDSPAASAFNGRQRASLDTLAITSDLSSFPLGFDRDSVTVPLPGRD</sequence>
<dbReference type="EMBL" id="JAACJN010000001">
    <property type="protein sequence ID" value="KAF5393834.1"/>
    <property type="molecule type" value="Genomic_DNA"/>
</dbReference>
<comment type="caution">
    <text evidence="3">The sequence shown here is derived from an EMBL/GenBank/DDBJ whole genome shotgun (WGS) entry which is preliminary data.</text>
</comment>
<feature type="region of interest" description="Disordered" evidence="1">
    <location>
        <begin position="428"/>
        <end position="502"/>
    </location>
</feature>
<feature type="compositionally biased region" description="Low complexity" evidence="1">
    <location>
        <begin position="362"/>
        <end position="373"/>
    </location>
</feature>
<evidence type="ECO:0000256" key="1">
    <source>
        <dbReference type="SAM" id="MobiDB-lite"/>
    </source>
</evidence>
<feature type="region of interest" description="Disordered" evidence="1">
    <location>
        <begin position="519"/>
        <end position="580"/>
    </location>
</feature>
<dbReference type="OrthoDB" id="2402916at2759"/>
<evidence type="ECO:0000313" key="3">
    <source>
        <dbReference type="EMBL" id="KAF5393834.1"/>
    </source>
</evidence>
<feature type="transmembrane region" description="Helical" evidence="2">
    <location>
        <begin position="61"/>
        <end position="88"/>
    </location>
</feature>
<feature type="compositionally biased region" description="Low complexity" evidence="1">
    <location>
        <begin position="201"/>
        <end position="217"/>
    </location>
</feature>
<accession>A0A8H5MHJ0</accession>
<feature type="compositionally biased region" description="Polar residues" evidence="1">
    <location>
        <begin position="456"/>
        <end position="466"/>
    </location>
</feature>
<feature type="compositionally biased region" description="Low complexity" evidence="1">
    <location>
        <begin position="428"/>
        <end position="448"/>
    </location>
</feature>
<keyword evidence="4" id="KW-1185">Reference proteome</keyword>
<gene>
    <name evidence="3" type="ORF">D9757_000031</name>
</gene>
<feature type="compositionally biased region" description="Polar residues" evidence="1">
    <location>
        <begin position="333"/>
        <end position="345"/>
    </location>
</feature>
<feature type="compositionally biased region" description="Polar residues" evidence="1">
    <location>
        <begin position="374"/>
        <end position="388"/>
    </location>
</feature>
<reference evidence="3 4" key="1">
    <citation type="journal article" date="2020" name="ISME J.">
        <title>Uncovering the hidden diversity of litter-decomposition mechanisms in mushroom-forming fungi.</title>
        <authorList>
            <person name="Floudas D."/>
            <person name="Bentzer J."/>
            <person name="Ahren D."/>
            <person name="Johansson T."/>
            <person name="Persson P."/>
            <person name="Tunlid A."/>
        </authorList>
    </citation>
    <scope>NUCLEOTIDE SEQUENCE [LARGE SCALE GENOMIC DNA]</scope>
    <source>
        <strain evidence="3 4">CBS 406.79</strain>
    </source>
</reference>
<evidence type="ECO:0000313" key="4">
    <source>
        <dbReference type="Proteomes" id="UP000518752"/>
    </source>
</evidence>
<keyword evidence="2" id="KW-0472">Membrane</keyword>
<feature type="compositionally biased region" description="Polar residues" evidence="1">
    <location>
        <begin position="405"/>
        <end position="414"/>
    </location>
</feature>
<feature type="compositionally biased region" description="Polar residues" evidence="1">
    <location>
        <begin position="484"/>
        <end position="502"/>
    </location>
</feature>
<evidence type="ECO:0008006" key="5">
    <source>
        <dbReference type="Google" id="ProtNLM"/>
    </source>
</evidence>
<feature type="compositionally biased region" description="Polar residues" evidence="1">
    <location>
        <begin position="135"/>
        <end position="172"/>
    </location>
</feature>
<feature type="region of interest" description="Disordered" evidence="1">
    <location>
        <begin position="109"/>
        <end position="185"/>
    </location>
</feature>
<name>A0A8H5MHJ0_9AGAR</name>
<protein>
    <recommendedName>
        <fullName evidence="5">Membrane anchor Opy2 N-terminal domain-containing protein</fullName>
    </recommendedName>
</protein>
<dbReference type="Proteomes" id="UP000518752">
    <property type="component" value="Unassembled WGS sequence"/>
</dbReference>
<keyword evidence="2" id="KW-1133">Transmembrane helix</keyword>
<feature type="compositionally biased region" description="Low complexity" evidence="1">
    <location>
        <begin position="467"/>
        <end position="483"/>
    </location>
</feature>
<evidence type="ECO:0000256" key="2">
    <source>
        <dbReference type="SAM" id="Phobius"/>
    </source>
</evidence>
<dbReference type="AlphaFoldDB" id="A0A8H5MHJ0"/>
<feature type="compositionally biased region" description="Pro residues" evidence="1">
    <location>
        <begin position="541"/>
        <end position="554"/>
    </location>
</feature>
<organism evidence="3 4">
    <name type="scientific">Collybiopsis confluens</name>
    <dbReference type="NCBI Taxonomy" id="2823264"/>
    <lineage>
        <taxon>Eukaryota</taxon>
        <taxon>Fungi</taxon>
        <taxon>Dikarya</taxon>
        <taxon>Basidiomycota</taxon>
        <taxon>Agaricomycotina</taxon>
        <taxon>Agaricomycetes</taxon>
        <taxon>Agaricomycetidae</taxon>
        <taxon>Agaricales</taxon>
        <taxon>Marasmiineae</taxon>
        <taxon>Omphalotaceae</taxon>
        <taxon>Collybiopsis</taxon>
    </lineage>
</organism>
<keyword evidence="2" id="KW-0812">Transmembrane</keyword>
<feature type="region of interest" description="Disordered" evidence="1">
    <location>
        <begin position="302"/>
        <end position="415"/>
    </location>
</feature>
<feature type="region of interest" description="Disordered" evidence="1">
    <location>
        <begin position="200"/>
        <end position="224"/>
    </location>
</feature>